<keyword evidence="3" id="KW-1185">Reference proteome</keyword>
<organism evidence="2 3">
    <name type="scientific">Kolteria novifilia</name>
    <dbReference type="NCBI Taxonomy" id="2527975"/>
    <lineage>
        <taxon>Bacteria</taxon>
        <taxon>Pseudomonadati</taxon>
        <taxon>Planctomycetota</taxon>
        <taxon>Planctomycetia</taxon>
        <taxon>Kolteriales</taxon>
        <taxon>Kolteriaceae</taxon>
        <taxon>Kolteria</taxon>
    </lineage>
</organism>
<dbReference type="EMBL" id="CP036279">
    <property type="protein sequence ID" value="QDU62534.1"/>
    <property type="molecule type" value="Genomic_DNA"/>
</dbReference>
<dbReference type="AlphaFoldDB" id="A0A518B6D0"/>
<feature type="signal peptide" evidence="1">
    <location>
        <begin position="1"/>
        <end position="36"/>
    </location>
</feature>
<evidence type="ECO:0000313" key="3">
    <source>
        <dbReference type="Proteomes" id="UP000317093"/>
    </source>
</evidence>
<proteinExistence type="predicted"/>
<feature type="chain" id="PRO_5021822586" evidence="1">
    <location>
        <begin position="37"/>
        <end position="202"/>
    </location>
</feature>
<dbReference type="Proteomes" id="UP000317093">
    <property type="component" value="Chromosome"/>
</dbReference>
<evidence type="ECO:0000256" key="1">
    <source>
        <dbReference type="SAM" id="SignalP"/>
    </source>
</evidence>
<keyword evidence="1" id="KW-0732">Signal</keyword>
<evidence type="ECO:0000313" key="2">
    <source>
        <dbReference type="EMBL" id="QDU62534.1"/>
    </source>
</evidence>
<name>A0A518B6D0_9BACT</name>
<dbReference type="KEGG" id="knv:Pan216_34010"/>
<protein>
    <submittedName>
        <fullName evidence="2">Uncharacterized protein</fullName>
    </submittedName>
</protein>
<accession>A0A518B6D0</accession>
<reference evidence="2 3" key="1">
    <citation type="submission" date="2019-02" db="EMBL/GenBank/DDBJ databases">
        <title>Deep-cultivation of Planctomycetes and their phenomic and genomic characterization uncovers novel biology.</title>
        <authorList>
            <person name="Wiegand S."/>
            <person name="Jogler M."/>
            <person name="Boedeker C."/>
            <person name="Pinto D."/>
            <person name="Vollmers J."/>
            <person name="Rivas-Marin E."/>
            <person name="Kohn T."/>
            <person name="Peeters S.H."/>
            <person name="Heuer A."/>
            <person name="Rast P."/>
            <person name="Oberbeckmann S."/>
            <person name="Bunk B."/>
            <person name="Jeske O."/>
            <person name="Meyerdierks A."/>
            <person name="Storesund J.E."/>
            <person name="Kallscheuer N."/>
            <person name="Luecker S."/>
            <person name="Lage O.M."/>
            <person name="Pohl T."/>
            <person name="Merkel B.J."/>
            <person name="Hornburger P."/>
            <person name="Mueller R.-W."/>
            <person name="Bruemmer F."/>
            <person name="Labrenz M."/>
            <person name="Spormann A.M."/>
            <person name="Op den Camp H."/>
            <person name="Overmann J."/>
            <person name="Amann R."/>
            <person name="Jetten M.S.M."/>
            <person name="Mascher T."/>
            <person name="Medema M.H."/>
            <person name="Devos D.P."/>
            <person name="Kaster A.-K."/>
            <person name="Ovreas L."/>
            <person name="Rohde M."/>
            <person name="Galperin M.Y."/>
            <person name="Jogler C."/>
        </authorList>
    </citation>
    <scope>NUCLEOTIDE SEQUENCE [LARGE SCALE GENOMIC DNA]</scope>
    <source>
        <strain evidence="2 3">Pan216</strain>
    </source>
</reference>
<gene>
    <name evidence="2" type="ORF">Pan216_34010</name>
</gene>
<sequence length="202" mass="20980" precursor="true">MVKIVLKERVMTVRRTLPCALMVAAGVLVTLNTASAQTSTDLAIESNNDTTLVYQDFIRELLLVGGQPNSGIDPLALREYISAASVGFASARRSSTSEATINGTLNPNIMQFSPPDPAALGIGSATLLQELITNVIDTLTQPTPPFVTDFVPDSTTGNGVIGNTVTGAAYSTNTGNSTGISPNKDVPVSEGGSALTFSASRF</sequence>